<feature type="domain" description="AtuA-like ferredoxin-fold" evidence="1">
    <location>
        <begin position="6"/>
        <end position="103"/>
    </location>
</feature>
<protein>
    <recommendedName>
        <fullName evidence="1">AtuA-like ferredoxin-fold domain-containing protein</fullName>
    </recommendedName>
</protein>
<organism evidence="2 3">
    <name type="scientific">Jiella pelagia</name>
    <dbReference type="NCBI Taxonomy" id="2986949"/>
    <lineage>
        <taxon>Bacteria</taxon>
        <taxon>Pseudomonadati</taxon>
        <taxon>Pseudomonadota</taxon>
        <taxon>Alphaproteobacteria</taxon>
        <taxon>Hyphomicrobiales</taxon>
        <taxon>Aurantimonadaceae</taxon>
        <taxon>Jiella</taxon>
    </lineage>
</organism>
<dbReference type="PANTHER" id="PTHR47472">
    <property type="entry name" value="PROPIONYL-COA CARBOXYLASE"/>
    <property type="match status" value="1"/>
</dbReference>
<proteinExistence type="predicted"/>
<gene>
    <name evidence="2" type="ORF">OH818_06425</name>
</gene>
<evidence type="ECO:0000313" key="2">
    <source>
        <dbReference type="EMBL" id="WAP69829.1"/>
    </source>
</evidence>
<dbReference type="Pfam" id="PF23544">
    <property type="entry name" value="AtuA_ferredoxin"/>
    <property type="match status" value="1"/>
</dbReference>
<dbReference type="RefSeq" id="WP_268882258.1">
    <property type="nucleotide sequence ID" value="NZ_CP114029.1"/>
</dbReference>
<evidence type="ECO:0000259" key="1">
    <source>
        <dbReference type="Pfam" id="PF23544"/>
    </source>
</evidence>
<dbReference type="InterPro" id="IPR056362">
    <property type="entry name" value="AtuA-like_ferredoxin_dom"/>
</dbReference>
<dbReference type="EMBL" id="CP114029">
    <property type="protein sequence ID" value="WAP69829.1"/>
    <property type="molecule type" value="Genomic_DNA"/>
</dbReference>
<evidence type="ECO:0000313" key="3">
    <source>
        <dbReference type="Proteomes" id="UP001164020"/>
    </source>
</evidence>
<keyword evidence="3" id="KW-1185">Reference proteome</keyword>
<dbReference type="Proteomes" id="UP001164020">
    <property type="component" value="Chromosome"/>
</dbReference>
<name>A0ABY7C470_9HYPH</name>
<dbReference type="PANTHER" id="PTHR47472:SF1">
    <property type="entry name" value="DUF1446-DOMAIN-CONTAINING PROTEIN"/>
    <property type="match status" value="1"/>
</dbReference>
<accession>A0ABY7C470</accession>
<reference evidence="2" key="1">
    <citation type="submission" date="2022-12" db="EMBL/GenBank/DDBJ databases">
        <title>Jiella pelagia sp. nov., isolated from phosphonate enriched culture of Northwest Pacific surface seawater.</title>
        <authorList>
            <person name="Shin D.Y."/>
            <person name="Hwang C.Y."/>
        </authorList>
    </citation>
    <scope>NUCLEOTIDE SEQUENCE</scope>
    <source>
        <strain evidence="2">HL-NP1</strain>
    </source>
</reference>
<sequence>MTGTVLLHQLAHARSGDKGNRQNISLIPYDARHWGHLLRHVTEETVCALFAHRGVSKVTRYELPNLPAMNFVLEDALEGGVNSALALDTHGKTMSFLMLSLRVPQPEQ</sequence>